<evidence type="ECO:0000256" key="7">
    <source>
        <dbReference type="ARBA" id="ARBA00023136"/>
    </source>
</evidence>
<evidence type="ECO:0000256" key="9">
    <source>
        <dbReference type="SAM" id="Phobius"/>
    </source>
</evidence>
<name>A0ABY4L795_THEAE</name>
<keyword evidence="6 9" id="KW-1133">Transmembrane helix</keyword>
<dbReference type="EMBL" id="CP051627">
    <property type="protein sequence ID" value="UPT22265.1"/>
    <property type="molecule type" value="Genomic_DNA"/>
</dbReference>
<keyword evidence="3 11" id="KW-0645">Protease</keyword>
<comment type="similarity">
    <text evidence="2">Belongs to the peptidase S54 family.</text>
</comment>
<sequence>MTKSRISAILTVGVFTATMWILEIVDFFLLGGLLDHQFGIRSWAAEDLWTVFTAPFMHANLAHITANTVPLLVLGALVAFSGLGRFLWASAIIAVVSGIGVWLLSAPGSLTVGASGLIFGYFGYLVLRGIIERKTIDIVIMICTVLFYGGLIFGVLPQGQGISWQAHLFGFLGGLLAAYILPRRTRRQPLPPHQGYGPYGPYGPPPQGYPGY</sequence>
<feature type="transmembrane region" description="Helical" evidence="9">
    <location>
        <begin position="86"/>
        <end position="104"/>
    </location>
</feature>
<dbReference type="PANTHER" id="PTHR43066">
    <property type="entry name" value="RHOMBOID-RELATED PROTEIN"/>
    <property type="match status" value="1"/>
</dbReference>
<evidence type="ECO:0000256" key="6">
    <source>
        <dbReference type="ARBA" id="ARBA00022989"/>
    </source>
</evidence>
<keyword evidence="5" id="KW-0378">Hydrolase</keyword>
<feature type="transmembrane region" description="Helical" evidence="9">
    <location>
        <begin position="162"/>
        <end position="181"/>
    </location>
</feature>
<protein>
    <submittedName>
        <fullName evidence="11">Rhomboid family intramembrane serine protease</fullName>
    </submittedName>
</protein>
<feature type="region of interest" description="Disordered" evidence="8">
    <location>
        <begin position="189"/>
        <end position="212"/>
    </location>
</feature>
<evidence type="ECO:0000256" key="1">
    <source>
        <dbReference type="ARBA" id="ARBA00004141"/>
    </source>
</evidence>
<dbReference type="InterPro" id="IPR022764">
    <property type="entry name" value="Peptidase_S54_rhomboid_dom"/>
</dbReference>
<evidence type="ECO:0000313" key="12">
    <source>
        <dbReference type="Proteomes" id="UP000832041"/>
    </source>
</evidence>
<evidence type="ECO:0000256" key="2">
    <source>
        <dbReference type="ARBA" id="ARBA00009045"/>
    </source>
</evidence>
<accession>A0ABY4L795</accession>
<reference evidence="11 12" key="1">
    <citation type="submission" date="2020-04" db="EMBL/GenBank/DDBJ databases">
        <title>Thermobifida alba genome sequencing and assembly.</title>
        <authorList>
            <person name="Luzics S."/>
            <person name="Horvath B."/>
            <person name="Nagy I."/>
            <person name="Toth A."/>
            <person name="Nagy I."/>
            <person name="Kukolya J."/>
        </authorList>
    </citation>
    <scope>NUCLEOTIDE SEQUENCE [LARGE SCALE GENOMIC DNA]</scope>
    <source>
        <strain evidence="11 12">DSM 43795</strain>
    </source>
</reference>
<evidence type="ECO:0000256" key="5">
    <source>
        <dbReference type="ARBA" id="ARBA00022801"/>
    </source>
</evidence>
<feature type="compositionally biased region" description="Pro residues" evidence="8">
    <location>
        <begin position="201"/>
        <end position="212"/>
    </location>
</feature>
<comment type="subcellular location">
    <subcellularLocation>
        <location evidence="1">Membrane</location>
        <topology evidence="1">Multi-pass membrane protein</topology>
    </subcellularLocation>
</comment>
<organism evidence="11 12">
    <name type="scientific">Thermobifida alba</name>
    <name type="common">Thermomonospora alba</name>
    <dbReference type="NCBI Taxonomy" id="53522"/>
    <lineage>
        <taxon>Bacteria</taxon>
        <taxon>Bacillati</taxon>
        <taxon>Actinomycetota</taxon>
        <taxon>Actinomycetes</taxon>
        <taxon>Streptosporangiales</taxon>
        <taxon>Nocardiopsidaceae</taxon>
        <taxon>Thermobifida</taxon>
    </lineage>
</organism>
<dbReference type="Pfam" id="PF01694">
    <property type="entry name" value="Rhomboid"/>
    <property type="match status" value="1"/>
</dbReference>
<evidence type="ECO:0000256" key="8">
    <source>
        <dbReference type="SAM" id="MobiDB-lite"/>
    </source>
</evidence>
<dbReference type="Gene3D" id="1.20.1540.10">
    <property type="entry name" value="Rhomboid-like"/>
    <property type="match status" value="1"/>
</dbReference>
<feature type="transmembrane region" description="Helical" evidence="9">
    <location>
        <begin position="54"/>
        <end position="79"/>
    </location>
</feature>
<gene>
    <name evidence="11" type="ORF">FOF52_15905</name>
</gene>
<dbReference type="GO" id="GO:0008233">
    <property type="term" value="F:peptidase activity"/>
    <property type="evidence" value="ECO:0007669"/>
    <property type="project" value="UniProtKB-KW"/>
</dbReference>
<dbReference type="SUPFAM" id="SSF144091">
    <property type="entry name" value="Rhomboid-like"/>
    <property type="match status" value="1"/>
</dbReference>
<keyword evidence="4 9" id="KW-0812">Transmembrane</keyword>
<evidence type="ECO:0000256" key="4">
    <source>
        <dbReference type="ARBA" id="ARBA00022692"/>
    </source>
</evidence>
<dbReference type="RefSeq" id="WP_248590746.1">
    <property type="nucleotide sequence ID" value="NZ_BAABEB010000005.1"/>
</dbReference>
<dbReference type="InterPro" id="IPR035952">
    <property type="entry name" value="Rhomboid-like_sf"/>
</dbReference>
<keyword evidence="12" id="KW-1185">Reference proteome</keyword>
<feature type="transmembrane region" description="Helical" evidence="9">
    <location>
        <begin position="138"/>
        <end position="156"/>
    </location>
</feature>
<feature type="transmembrane region" description="Helical" evidence="9">
    <location>
        <begin position="12"/>
        <end position="34"/>
    </location>
</feature>
<feature type="transmembrane region" description="Helical" evidence="9">
    <location>
        <begin position="110"/>
        <end position="131"/>
    </location>
</feature>
<dbReference type="Proteomes" id="UP000832041">
    <property type="component" value="Chromosome"/>
</dbReference>
<feature type="domain" description="Peptidase S54 rhomboid" evidence="10">
    <location>
        <begin position="46"/>
        <end position="183"/>
    </location>
</feature>
<evidence type="ECO:0000259" key="10">
    <source>
        <dbReference type="Pfam" id="PF01694"/>
    </source>
</evidence>
<proteinExistence type="inferred from homology"/>
<dbReference type="PANTHER" id="PTHR43066:SF1">
    <property type="entry name" value="RHOMBOID PROTEIN 2"/>
    <property type="match status" value="1"/>
</dbReference>
<keyword evidence="7 9" id="KW-0472">Membrane</keyword>
<evidence type="ECO:0000256" key="3">
    <source>
        <dbReference type="ARBA" id="ARBA00022670"/>
    </source>
</evidence>
<dbReference type="GO" id="GO:0006508">
    <property type="term" value="P:proteolysis"/>
    <property type="evidence" value="ECO:0007669"/>
    <property type="project" value="UniProtKB-KW"/>
</dbReference>
<evidence type="ECO:0000313" key="11">
    <source>
        <dbReference type="EMBL" id="UPT22265.1"/>
    </source>
</evidence>